<dbReference type="PANTHER" id="PTHR10333">
    <property type="entry name" value="INHIBITOR OF GROWTH PROTEIN"/>
    <property type="match status" value="1"/>
</dbReference>
<feature type="binding site" evidence="8">
    <location>
        <position position="226"/>
    </location>
    <ligand>
        <name>Zn(2+)</name>
        <dbReference type="ChEBI" id="CHEBI:29105"/>
        <label>2</label>
    </ligand>
</feature>
<dbReference type="PROSITE" id="PS01359">
    <property type="entry name" value="ZF_PHD_1"/>
    <property type="match status" value="1"/>
</dbReference>
<dbReference type="InterPro" id="IPR001965">
    <property type="entry name" value="Znf_PHD"/>
</dbReference>
<organism evidence="13 14">
    <name type="scientific">Exidia glandulosa HHB12029</name>
    <dbReference type="NCBI Taxonomy" id="1314781"/>
    <lineage>
        <taxon>Eukaryota</taxon>
        <taxon>Fungi</taxon>
        <taxon>Dikarya</taxon>
        <taxon>Basidiomycota</taxon>
        <taxon>Agaricomycotina</taxon>
        <taxon>Agaricomycetes</taxon>
        <taxon>Auriculariales</taxon>
        <taxon>Exidiaceae</taxon>
        <taxon>Exidia</taxon>
    </lineage>
</organism>
<feature type="compositionally biased region" description="Low complexity" evidence="11">
    <location>
        <begin position="1"/>
        <end position="14"/>
    </location>
</feature>
<feature type="site" description="Histone H3K4me3 binding" evidence="7">
    <location>
        <position position="235"/>
    </location>
</feature>
<dbReference type="SMART" id="SM00249">
    <property type="entry name" value="PHD"/>
    <property type="match status" value="1"/>
</dbReference>
<dbReference type="Gene3D" id="3.30.40.10">
    <property type="entry name" value="Zinc/RING finger domain, C3HC4 (zinc finger)"/>
    <property type="match status" value="1"/>
</dbReference>
<evidence type="ECO:0000256" key="11">
    <source>
        <dbReference type="SAM" id="MobiDB-lite"/>
    </source>
</evidence>
<evidence type="ECO:0000256" key="8">
    <source>
        <dbReference type="PIRSR" id="PIRSR628651-51"/>
    </source>
</evidence>
<feature type="binding site" evidence="8">
    <location>
        <position position="237"/>
    </location>
    <ligand>
        <name>Zn(2+)</name>
        <dbReference type="ChEBI" id="CHEBI:29105"/>
        <label>1</label>
    </ligand>
</feature>
<dbReference type="GO" id="GO:0006355">
    <property type="term" value="P:regulation of DNA-templated transcription"/>
    <property type="evidence" value="ECO:0007669"/>
    <property type="project" value="TreeGrafter"/>
</dbReference>
<evidence type="ECO:0000313" key="14">
    <source>
        <dbReference type="Proteomes" id="UP000077266"/>
    </source>
</evidence>
<dbReference type="PROSITE" id="PS50016">
    <property type="entry name" value="ZF_PHD_2"/>
    <property type="match status" value="1"/>
</dbReference>
<dbReference type="InterPro" id="IPR019787">
    <property type="entry name" value="Znf_PHD-finger"/>
</dbReference>
<evidence type="ECO:0000259" key="12">
    <source>
        <dbReference type="PROSITE" id="PS50016"/>
    </source>
</evidence>
<keyword evidence="14" id="KW-1185">Reference proteome</keyword>
<feature type="binding site" evidence="8">
    <location>
        <position position="257"/>
    </location>
    <ligand>
        <name>Zn(2+)</name>
        <dbReference type="ChEBI" id="CHEBI:29105"/>
        <label>2</label>
    </ligand>
</feature>
<dbReference type="Proteomes" id="UP000077266">
    <property type="component" value="Unassembled WGS sequence"/>
</dbReference>
<gene>
    <name evidence="13" type="ORF">EXIGLDRAFT_777056</name>
</gene>
<dbReference type="STRING" id="1314781.A0A165ZM46"/>
<feature type="domain" description="PHD-type" evidence="12">
    <location>
        <begin position="210"/>
        <end position="260"/>
    </location>
</feature>
<feature type="region of interest" description="Disordered" evidence="11">
    <location>
        <begin position="1"/>
        <end position="31"/>
    </location>
</feature>
<dbReference type="InterPro" id="IPR011011">
    <property type="entry name" value="Znf_FYVE_PHD"/>
</dbReference>
<feature type="binding site" evidence="8">
    <location>
        <position position="254"/>
    </location>
    <ligand>
        <name>Zn(2+)</name>
        <dbReference type="ChEBI" id="CHEBI:29105"/>
        <label>2</label>
    </ligand>
</feature>
<keyword evidence="10" id="KW-0156">Chromatin regulator</keyword>
<evidence type="ECO:0000256" key="3">
    <source>
        <dbReference type="ARBA" id="ARBA00022723"/>
    </source>
</evidence>
<feature type="binding site" evidence="8">
    <location>
        <position position="215"/>
    </location>
    <ligand>
        <name>Zn(2+)</name>
        <dbReference type="ChEBI" id="CHEBI:29105"/>
        <label>1</label>
    </ligand>
</feature>
<dbReference type="GO" id="GO:0000785">
    <property type="term" value="C:chromatin"/>
    <property type="evidence" value="ECO:0007669"/>
    <property type="project" value="UniProtKB-ARBA"/>
</dbReference>
<dbReference type="InterPro" id="IPR028651">
    <property type="entry name" value="ING_fam"/>
</dbReference>
<feature type="binding site" evidence="8">
    <location>
        <position position="213"/>
    </location>
    <ligand>
        <name>Zn(2+)</name>
        <dbReference type="ChEBI" id="CHEBI:29105"/>
        <label>1</label>
    </ligand>
</feature>
<dbReference type="InterPro" id="IPR019786">
    <property type="entry name" value="Zinc_finger_PHD-type_CS"/>
</dbReference>
<dbReference type="Gene3D" id="6.10.140.1740">
    <property type="match status" value="1"/>
</dbReference>
<name>A0A165ZM46_EXIGL</name>
<accession>A0A165ZM46</accession>
<comment type="domain">
    <text evidence="10">The PHD-type zinc finger mediates the binding to H3K4me3.</text>
</comment>
<feature type="site" description="Histone H3K4me3 binding" evidence="7">
    <location>
        <position position="223"/>
    </location>
</feature>
<feature type="binding site" evidence="8">
    <location>
        <position position="231"/>
    </location>
    <ligand>
        <name>Zn(2+)</name>
        <dbReference type="ChEBI" id="CHEBI:29105"/>
        <label>2</label>
    </ligand>
</feature>
<evidence type="ECO:0000256" key="1">
    <source>
        <dbReference type="ARBA" id="ARBA00004123"/>
    </source>
</evidence>
<feature type="site" description="Histone H3K4me3 binding" evidence="7">
    <location>
        <position position="212"/>
    </location>
</feature>
<dbReference type="CDD" id="cd15505">
    <property type="entry name" value="PHD_ING"/>
    <property type="match status" value="1"/>
</dbReference>
<keyword evidence="4 9" id="KW-0863">Zinc-finger</keyword>
<evidence type="ECO:0000256" key="2">
    <source>
        <dbReference type="ARBA" id="ARBA00010210"/>
    </source>
</evidence>
<dbReference type="SUPFAM" id="SSF57903">
    <property type="entry name" value="FYVE/PHD zinc finger"/>
    <property type="match status" value="1"/>
</dbReference>
<evidence type="ECO:0000256" key="9">
    <source>
        <dbReference type="PROSITE-ProRule" id="PRU00146"/>
    </source>
</evidence>
<keyword evidence="5 8" id="KW-0862">Zinc</keyword>
<dbReference type="EMBL" id="KV426247">
    <property type="protein sequence ID" value="KZV83969.1"/>
    <property type="molecule type" value="Genomic_DNA"/>
</dbReference>
<evidence type="ECO:0000313" key="13">
    <source>
        <dbReference type="EMBL" id="KZV83969.1"/>
    </source>
</evidence>
<evidence type="ECO:0000256" key="4">
    <source>
        <dbReference type="ARBA" id="ARBA00022771"/>
    </source>
</evidence>
<feature type="site" description="Histone H3K4me3 binding" evidence="7">
    <location>
        <position position="227"/>
    </location>
</feature>
<evidence type="ECO:0000256" key="6">
    <source>
        <dbReference type="ARBA" id="ARBA00023242"/>
    </source>
</evidence>
<evidence type="ECO:0000256" key="5">
    <source>
        <dbReference type="ARBA" id="ARBA00022833"/>
    </source>
</evidence>
<evidence type="ECO:0000256" key="10">
    <source>
        <dbReference type="RuleBase" id="RU361213"/>
    </source>
</evidence>
<keyword evidence="3 8" id="KW-0479">Metal-binding</keyword>
<comment type="subcellular location">
    <subcellularLocation>
        <location evidence="1 10">Nucleus</location>
    </subcellularLocation>
</comment>
<evidence type="ECO:0000256" key="7">
    <source>
        <dbReference type="PIRSR" id="PIRSR628651-50"/>
    </source>
</evidence>
<dbReference type="GO" id="GO:0005634">
    <property type="term" value="C:nucleus"/>
    <property type="evidence" value="ECO:0007669"/>
    <property type="project" value="UniProtKB-SubCell"/>
</dbReference>
<dbReference type="InterPro" id="IPR024610">
    <property type="entry name" value="ING_N_histone-binding"/>
</dbReference>
<protein>
    <recommendedName>
        <fullName evidence="10">Chromatin modification-related protein</fullName>
    </recommendedName>
</protein>
<dbReference type="SMART" id="SM01408">
    <property type="entry name" value="ING"/>
    <property type="match status" value="1"/>
</dbReference>
<dbReference type="OrthoDB" id="5411773at2759"/>
<comment type="similarity">
    <text evidence="2 10">Belongs to the ING family.</text>
</comment>
<proteinExistence type="inferred from homology"/>
<feature type="binding site" evidence="8">
    <location>
        <position position="240"/>
    </location>
    <ligand>
        <name>Zn(2+)</name>
        <dbReference type="ChEBI" id="CHEBI:29105"/>
        <label>1</label>
    </ligand>
</feature>
<dbReference type="AlphaFoldDB" id="A0A165ZM46"/>
<dbReference type="GO" id="GO:0008270">
    <property type="term" value="F:zinc ion binding"/>
    <property type="evidence" value="ECO:0007669"/>
    <property type="project" value="UniProtKB-KW"/>
</dbReference>
<dbReference type="InParanoid" id="A0A165ZM46"/>
<dbReference type="CDD" id="cd16859">
    <property type="entry name" value="ING_ING4_5"/>
    <property type="match status" value="1"/>
</dbReference>
<sequence>MGRSTRSTAAAAVAAEEEPAPGPEDPTADATMIDKSELEREVWEEFKTEHYEAVEMLPLQLRRQSSLIRELDEQGKREVEKVAELLVRYKALRERLARGEHATGDGADGLTDTRSLLSAIGQALSEYVRTSEEKLSISNNAYDSVDRHVRAMDVMIKEQEDALALGARTTVFGFQGYQNGTSGQQNGVAEEEPTDQTKLRIDMPIDPNEPVYCYCRSVSYGAMVACDDDDCPHEWFHLSCTGLDAVPKSKKWYCDVCKPKHEQTRRKK</sequence>
<comment type="function">
    <text evidence="10">Component of an histone acetyltransferase complex.</text>
</comment>
<keyword evidence="6 10" id="KW-0539">Nucleus</keyword>
<reference evidence="13 14" key="1">
    <citation type="journal article" date="2016" name="Mol. Biol. Evol.">
        <title>Comparative Genomics of Early-Diverging Mushroom-Forming Fungi Provides Insights into the Origins of Lignocellulose Decay Capabilities.</title>
        <authorList>
            <person name="Nagy L.G."/>
            <person name="Riley R."/>
            <person name="Tritt A."/>
            <person name="Adam C."/>
            <person name="Daum C."/>
            <person name="Floudas D."/>
            <person name="Sun H."/>
            <person name="Yadav J.S."/>
            <person name="Pangilinan J."/>
            <person name="Larsson K.H."/>
            <person name="Matsuura K."/>
            <person name="Barry K."/>
            <person name="Labutti K."/>
            <person name="Kuo R."/>
            <person name="Ohm R.A."/>
            <person name="Bhattacharya S.S."/>
            <person name="Shirouzu T."/>
            <person name="Yoshinaga Y."/>
            <person name="Martin F.M."/>
            <person name="Grigoriev I.V."/>
            <person name="Hibbett D.S."/>
        </authorList>
    </citation>
    <scope>NUCLEOTIDE SEQUENCE [LARGE SCALE GENOMIC DNA]</scope>
    <source>
        <strain evidence="13 14">HHB12029</strain>
    </source>
</reference>
<dbReference type="Pfam" id="PF12998">
    <property type="entry name" value="ING"/>
    <property type="match status" value="1"/>
</dbReference>
<dbReference type="InterPro" id="IPR013083">
    <property type="entry name" value="Znf_RING/FYVE/PHD"/>
</dbReference>
<dbReference type="GO" id="GO:0006325">
    <property type="term" value="P:chromatin organization"/>
    <property type="evidence" value="ECO:0007669"/>
    <property type="project" value="UniProtKB-KW"/>
</dbReference>
<comment type="subunit">
    <text evidence="10">Component of an histone acetyltransferase complex. Interacts with H3K4me3 and to a lesser extent with H3K4me2.</text>
</comment>